<reference evidence="2 3" key="1">
    <citation type="submission" date="2018-06" db="EMBL/GenBank/DDBJ databases">
        <authorList>
            <consortium name="Pathogen Informatics"/>
            <person name="Doyle S."/>
        </authorList>
    </citation>
    <scope>NUCLEOTIDE SEQUENCE [LARGE SCALE GENOMIC DNA]</scope>
    <source>
        <strain evidence="2 3">NCTC5047</strain>
    </source>
</reference>
<protein>
    <submittedName>
        <fullName evidence="2">Uncharacterized protein</fullName>
    </submittedName>
</protein>
<evidence type="ECO:0000256" key="1">
    <source>
        <dbReference type="SAM" id="MobiDB-lite"/>
    </source>
</evidence>
<evidence type="ECO:0000313" key="2">
    <source>
        <dbReference type="EMBL" id="STT84935.1"/>
    </source>
</evidence>
<name>A0A377XRY8_KLEPN</name>
<gene>
    <name evidence="2" type="ORF">NCTC5047_05999</name>
</gene>
<feature type="region of interest" description="Disordered" evidence="1">
    <location>
        <begin position="72"/>
        <end position="100"/>
    </location>
</feature>
<evidence type="ECO:0000313" key="3">
    <source>
        <dbReference type="Proteomes" id="UP000254340"/>
    </source>
</evidence>
<dbReference type="Proteomes" id="UP000254340">
    <property type="component" value="Unassembled WGS sequence"/>
</dbReference>
<organism evidence="2 3">
    <name type="scientific">Klebsiella pneumoniae</name>
    <dbReference type="NCBI Taxonomy" id="573"/>
    <lineage>
        <taxon>Bacteria</taxon>
        <taxon>Pseudomonadati</taxon>
        <taxon>Pseudomonadota</taxon>
        <taxon>Gammaproteobacteria</taxon>
        <taxon>Enterobacterales</taxon>
        <taxon>Enterobacteriaceae</taxon>
        <taxon>Klebsiella/Raoultella group</taxon>
        <taxon>Klebsiella</taxon>
        <taxon>Klebsiella pneumoniae complex</taxon>
    </lineage>
</organism>
<dbReference type="EMBL" id="UGLH01000006">
    <property type="protein sequence ID" value="STT84935.1"/>
    <property type="molecule type" value="Genomic_DNA"/>
</dbReference>
<dbReference type="AlphaFoldDB" id="A0A377XRY8"/>
<sequence length="162" mass="17744">MITASDRISPCQPVARKPPCFHRLSNPALLPPWPPNSIHRPKAIMPIIASTLISANQNSASPYKRTLTRLTAVNNDEESRRPNPGGHVGKPVLHIDPGGGQLRHPYQHEHHPVVPAGEKAGERPPVFIGKVGKGTGYWLFHHHFAQLAHDQKNDNPGHGVAQ</sequence>
<accession>A0A377XRY8</accession>
<proteinExistence type="predicted"/>